<feature type="region of interest" description="Disordered" evidence="1">
    <location>
        <begin position="1"/>
        <end position="30"/>
    </location>
</feature>
<dbReference type="AlphaFoldDB" id="A0A0D2WJ27"/>
<dbReference type="Gene3D" id="3.40.50.620">
    <property type="entry name" value="HUPs"/>
    <property type="match status" value="1"/>
</dbReference>
<evidence type="ECO:0000313" key="3">
    <source>
        <dbReference type="EMBL" id="KJE89985.1"/>
    </source>
</evidence>
<dbReference type="SUPFAM" id="SSF52402">
    <property type="entry name" value="Adenine nucleotide alpha hydrolases-like"/>
    <property type="match status" value="1"/>
</dbReference>
<evidence type="ECO:0000259" key="2">
    <source>
        <dbReference type="Pfam" id="PF00582"/>
    </source>
</evidence>
<organism evidence="3 4">
    <name type="scientific">Capsaspora owczarzaki (strain ATCC 30864)</name>
    <dbReference type="NCBI Taxonomy" id="595528"/>
    <lineage>
        <taxon>Eukaryota</taxon>
        <taxon>Filasterea</taxon>
        <taxon>Capsaspora</taxon>
    </lineage>
</organism>
<dbReference type="InterPro" id="IPR014729">
    <property type="entry name" value="Rossmann-like_a/b/a_fold"/>
</dbReference>
<dbReference type="InterPro" id="IPR006016">
    <property type="entry name" value="UspA"/>
</dbReference>
<dbReference type="InParanoid" id="A0A0D2WJ27"/>
<gene>
    <name evidence="3" type="ORF">CAOG_001375</name>
</gene>
<feature type="domain" description="UspA" evidence="2">
    <location>
        <begin position="166"/>
        <end position="309"/>
    </location>
</feature>
<dbReference type="Proteomes" id="UP000008743">
    <property type="component" value="Unassembled WGS sequence"/>
</dbReference>
<feature type="region of interest" description="Disordered" evidence="1">
    <location>
        <begin position="93"/>
        <end position="158"/>
    </location>
</feature>
<evidence type="ECO:0000256" key="1">
    <source>
        <dbReference type="SAM" id="MobiDB-lite"/>
    </source>
</evidence>
<feature type="compositionally biased region" description="Polar residues" evidence="1">
    <location>
        <begin position="134"/>
        <end position="158"/>
    </location>
</feature>
<accession>A0A0D2WJ27</accession>
<feature type="compositionally biased region" description="Polar residues" evidence="1">
    <location>
        <begin position="52"/>
        <end position="63"/>
    </location>
</feature>
<proteinExistence type="predicted"/>
<dbReference type="EMBL" id="KE346361">
    <property type="protein sequence ID" value="KJE89985.1"/>
    <property type="molecule type" value="Genomic_DNA"/>
</dbReference>
<dbReference type="STRING" id="595528.A0A0D2WJ27"/>
<dbReference type="OrthoDB" id="843225at2759"/>
<dbReference type="RefSeq" id="XP_004349895.2">
    <property type="nucleotide sequence ID" value="XM_004349845.2"/>
</dbReference>
<dbReference type="InterPro" id="IPR006015">
    <property type="entry name" value="Universal_stress_UspA"/>
</dbReference>
<feature type="compositionally biased region" description="Basic and acidic residues" evidence="1">
    <location>
        <begin position="103"/>
        <end position="125"/>
    </location>
</feature>
<sequence>MPLESKQLSINADNNAPNEPQARTDSPQKKLWARSLIGELSAIDDNGAMPATDNSSAPASADTTESHGDLTATDSTTSYNLAEDLATNIARANNSKSSSSHPHQRELHSDSHSQRRARHSLDEQQRSAAMNYAETKSTPSSSVDNSTDTATQTPPSGILSSTSSAIVVALDDSAESQAAFEYVLDNLLAENDVLVLVHVYEPFSFVNMDVNEMGYVSSDIFDALSKEHKGIAKRVMQRYVAECNRRNIKCLVKTWEGEPKSGICQIAEQTRAKFLVVGTHRRNALMRLFIGSVSDYVVHNCKRPVLVIPSNIETQQQSAQQSAEVPRRESI</sequence>
<dbReference type="Pfam" id="PF00582">
    <property type="entry name" value="Usp"/>
    <property type="match status" value="1"/>
</dbReference>
<keyword evidence="4" id="KW-1185">Reference proteome</keyword>
<feature type="compositionally biased region" description="Polar residues" evidence="1">
    <location>
        <begin position="1"/>
        <end position="25"/>
    </location>
</feature>
<reference evidence="4" key="1">
    <citation type="submission" date="2011-02" db="EMBL/GenBank/DDBJ databases">
        <title>The Genome Sequence of Capsaspora owczarzaki ATCC 30864.</title>
        <authorList>
            <person name="Russ C."/>
            <person name="Cuomo C."/>
            <person name="Burger G."/>
            <person name="Gray M.W."/>
            <person name="Holland P.W.H."/>
            <person name="King N."/>
            <person name="Lang F.B.F."/>
            <person name="Roger A.J."/>
            <person name="Ruiz-Trillo I."/>
            <person name="Young S.K."/>
            <person name="Zeng Q."/>
            <person name="Gargeya S."/>
            <person name="Alvarado L."/>
            <person name="Berlin A."/>
            <person name="Chapman S.B."/>
            <person name="Chen Z."/>
            <person name="Freedman E."/>
            <person name="Gellesch M."/>
            <person name="Goldberg J."/>
            <person name="Griggs A."/>
            <person name="Gujja S."/>
            <person name="Heilman E."/>
            <person name="Heiman D."/>
            <person name="Howarth C."/>
            <person name="Mehta T."/>
            <person name="Neiman D."/>
            <person name="Pearson M."/>
            <person name="Roberts A."/>
            <person name="Saif S."/>
            <person name="Shea T."/>
            <person name="Shenoy N."/>
            <person name="Sisk P."/>
            <person name="Stolte C."/>
            <person name="Sykes S."/>
            <person name="White J."/>
            <person name="Yandava C."/>
            <person name="Haas B."/>
            <person name="Nusbaum C."/>
            <person name="Birren B."/>
        </authorList>
    </citation>
    <scope>NUCLEOTIDE SEQUENCE</scope>
    <source>
        <strain evidence="4">ATCC 30864</strain>
    </source>
</reference>
<dbReference type="PRINTS" id="PR01438">
    <property type="entry name" value="UNVRSLSTRESS"/>
</dbReference>
<name>A0A0D2WJ27_CAPO3</name>
<feature type="region of interest" description="Disordered" evidence="1">
    <location>
        <begin position="43"/>
        <end position="76"/>
    </location>
</feature>
<dbReference type="PhylomeDB" id="A0A0D2WJ27"/>
<dbReference type="CDD" id="cd23659">
    <property type="entry name" value="USP_At3g01520-like"/>
    <property type="match status" value="1"/>
</dbReference>
<protein>
    <recommendedName>
        <fullName evidence="2">UspA domain-containing protein</fullName>
    </recommendedName>
</protein>
<evidence type="ECO:0000313" key="4">
    <source>
        <dbReference type="Proteomes" id="UP000008743"/>
    </source>
</evidence>
<dbReference type="PANTHER" id="PTHR31964:SF113">
    <property type="entry name" value="USPA DOMAIN-CONTAINING PROTEIN"/>
    <property type="match status" value="1"/>
</dbReference>
<dbReference type="PANTHER" id="PTHR31964">
    <property type="entry name" value="ADENINE NUCLEOTIDE ALPHA HYDROLASES-LIKE SUPERFAMILY PROTEIN"/>
    <property type="match status" value="1"/>
</dbReference>